<dbReference type="EMBL" id="VSRR010031494">
    <property type="protein sequence ID" value="MPC70651.1"/>
    <property type="molecule type" value="Genomic_DNA"/>
</dbReference>
<accession>A0A5B7HD36</accession>
<evidence type="ECO:0000256" key="1">
    <source>
        <dbReference type="SAM" id="MobiDB-lite"/>
    </source>
</evidence>
<dbReference type="Proteomes" id="UP000324222">
    <property type="component" value="Unassembled WGS sequence"/>
</dbReference>
<feature type="compositionally biased region" description="Basic residues" evidence="1">
    <location>
        <begin position="58"/>
        <end position="69"/>
    </location>
</feature>
<keyword evidence="3" id="KW-1185">Reference proteome</keyword>
<name>A0A5B7HD36_PORTR</name>
<reference evidence="2 3" key="1">
    <citation type="submission" date="2019-05" db="EMBL/GenBank/DDBJ databases">
        <title>Another draft genome of Portunus trituberculatus and its Hox gene families provides insights of decapod evolution.</title>
        <authorList>
            <person name="Jeong J.-H."/>
            <person name="Song I."/>
            <person name="Kim S."/>
            <person name="Choi T."/>
            <person name="Kim D."/>
            <person name="Ryu S."/>
            <person name="Kim W."/>
        </authorList>
    </citation>
    <scope>NUCLEOTIDE SEQUENCE [LARGE SCALE GENOMIC DNA]</scope>
    <source>
        <tissue evidence="2">Muscle</tissue>
    </source>
</reference>
<proteinExistence type="predicted"/>
<protein>
    <submittedName>
        <fullName evidence="2">Uncharacterized protein</fullName>
    </submittedName>
</protein>
<gene>
    <name evidence="2" type="ORF">E2C01_064906</name>
</gene>
<evidence type="ECO:0000313" key="3">
    <source>
        <dbReference type="Proteomes" id="UP000324222"/>
    </source>
</evidence>
<comment type="caution">
    <text evidence="2">The sequence shown here is derived from an EMBL/GenBank/DDBJ whole genome shotgun (WGS) entry which is preliminary data.</text>
</comment>
<evidence type="ECO:0000313" key="2">
    <source>
        <dbReference type="EMBL" id="MPC70651.1"/>
    </source>
</evidence>
<sequence>MMAGYLGVHHHEAAHGSPSLTPQSRRAGGGHTSATPTAGTAISDLGGGCGGGRCSFLCKRRSRPRATKD</sequence>
<feature type="region of interest" description="Disordered" evidence="1">
    <location>
        <begin position="1"/>
        <end position="69"/>
    </location>
</feature>
<organism evidence="2 3">
    <name type="scientific">Portunus trituberculatus</name>
    <name type="common">Swimming crab</name>
    <name type="synonym">Neptunus trituberculatus</name>
    <dbReference type="NCBI Taxonomy" id="210409"/>
    <lineage>
        <taxon>Eukaryota</taxon>
        <taxon>Metazoa</taxon>
        <taxon>Ecdysozoa</taxon>
        <taxon>Arthropoda</taxon>
        <taxon>Crustacea</taxon>
        <taxon>Multicrustacea</taxon>
        <taxon>Malacostraca</taxon>
        <taxon>Eumalacostraca</taxon>
        <taxon>Eucarida</taxon>
        <taxon>Decapoda</taxon>
        <taxon>Pleocyemata</taxon>
        <taxon>Brachyura</taxon>
        <taxon>Eubrachyura</taxon>
        <taxon>Portunoidea</taxon>
        <taxon>Portunidae</taxon>
        <taxon>Portuninae</taxon>
        <taxon>Portunus</taxon>
    </lineage>
</organism>
<dbReference type="AlphaFoldDB" id="A0A5B7HD36"/>